<protein>
    <submittedName>
        <fullName evidence="1">Uncharacterized protein</fullName>
    </submittedName>
</protein>
<evidence type="ECO:0000313" key="2">
    <source>
        <dbReference type="Proteomes" id="UP000485058"/>
    </source>
</evidence>
<organism evidence="1 2">
    <name type="scientific">Haematococcus lacustris</name>
    <name type="common">Green alga</name>
    <name type="synonym">Haematococcus pluvialis</name>
    <dbReference type="NCBI Taxonomy" id="44745"/>
    <lineage>
        <taxon>Eukaryota</taxon>
        <taxon>Viridiplantae</taxon>
        <taxon>Chlorophyta</taxon>
        <taxon>core chlorophytes</taxon>
        <taxon>Chlorophyceae</taxon>
        <taxon>CS clade</taxon>
        <taxon>Chlamydomonadales</taxon>
        <taxon>Haematococcaceae</taxon>
        <taxon>Haematococcus</taxon>
    </lineage>
</organism>
<name>A0A6A0AI29_HAELA</name>
<proteinExistence type="predicted"/>
<evidence type="ECO:0000313" key="1">
    <source>
        <dbReference type="EMBL" id="GFH31971.1"/>
    </source>
</evidence>
<dbReference type="AlphaFoldDB" id="A0A6A0AI29"/>
<reference evidence="1 2" key="1">
    <citation type="submission" date="2020-02" db="EMBL/GenBank/DDBJ databases">
        <title>Draft genome sequence of Haematococcus lacustris strain NIES-144.</title>
        <authorList>
            <person name="Morimoto D."/>
            <person name="Nakagawa S."/>
            <person name="Yoshida T."/>
            <person name="Sawayama S."/>
        </authorList>
    </citation>
    <scope>NUCLEOTIDE SEQUENCE [LARGE SCALE GENOMIC DNA]</scope>
    <source>
        <strain evidence="1 2">NIES-144</strain>
    </source>
</reference>
<comment type="caution">
    <text evidence="1">The sequence shown here is derived from an EMBL/GenBank/DDBJ whole genome shotgun (WGS) entry which is preliminary data.</text>
</comment>
<keyword evidence="2" id="KW-1185">Reference proteome</keyword>
<accession>A0A6A0AI29</accession>
<dbReference type="EMBL" id="BLLF01006122">
    <property type="protein sequence ID" value="GFH31971.1"/>
    <property type="molecule type" value="Genomic_DNA"/>
</dbReference>
<sequence length="38" mass="4128">MGCAVLQDVVEVMAPTYTMGLHDHDTSTRWSTSDVMAA</sequence>
<dbReference type="Proteomes" id="UP000485058">
    <property type="component" value="Unassembled WGS sequence"/>
</dbReference>
<feature type="non-terminal residue" evidence="1">
    <location>
        <position position="1"/>
    </location>
</feature>
<gene>
    <name evidence="1" type="ORF">HaLaN_31111</name>
</gene>